<dbReference type="Gene3D" id="3.40.630.10">
    <property type="entry name" value="Zn peptidases"/>
    <property type="match status" value="1"/>
</dbReference>
<dbReference type="InterPro" id="IPR029062">
    <property type="entry name" value="Class_I_gatase-like"/>
</dbReference>
<organism evidence="2 3">
    <name type="scientific">Neolewinella maritima</name>
    <dbReference type="NCBI Taxonomy" id="1383882"/>
    <lineage>
        <taxon>Bacteria</taxon>
        <taxon>Pseudomonadati</taxon>
        <taxon>Bacteroidota</taxon>
        <taxon>Saprospiria</taxon>
        <taxon>Saprospirales</taxon>
        <taxon>Lewinellaceae</taxon>
        <taxon>Neolewinella</taxon>
    </lineage>
</organism>
<dbReference type="Proteomes" id="UP000837803">
    <property type="component" value="Unassembled WGS sequence"/>
</dbReference>
<dbReference type="SUPFAM" id="SSF52317">
    <property type="entry name" value="Class I glutamine amidotransferase-like"/>
    <property type="match status" value="1"/>
</dbReference>
<feature type="domain" description="Peptidase M14" evidence="1">
    <location>
        <begin position="54"/>
        <end position="304"/>
    </location>
</feature>
<dbReference type="RefSeq" id="WP_238749917.1">
    <property type="nucleotide sequence ID" value="NZ_CAKLPZ010000001.1"/>
</dbReference>
<evidence type="ECO:0000259" key="1">
    <source>
        <dbReference type="Pfam" id="PF00246"/>
    </source>
</evidence>
<dbReference type="Pfam" id="PF00246">
    <property type="entry name" value="Peptidase_M14"/>
    <property type="match status" value="1"/>
</dbReference>
<dbReference type="SUPFAM" id="SSF53187">
    <property type="entry name" value="Zn-dependent exopeptidases"/>
    <property type="match status" value="1"/>
</dbReference>
<sequence>MCTCVRAQSATSEADRPLTYYLPDLEYDPSIPTPESFLGYQIGDWHISHDLQQAYMRLLAASSDRIELMEIGRTYEHRPLLNLIFTSPENHGRLEELRQRHLNWNLADGGLSDGDLEEVPAVLYQGFSIHGNEPSGANAAPLVAYYLAAAPLSEVAFLENNIVVFDPAYNPDGMNRFASWVNSHKNKTLTADPNDREYNEAYPRGRSNHYWFDLNRDWLPVQHPESRARIAAFHRWKPNVLTDHHEMGKDATFFFMPGEPTRVHPSTPKINQELTARIGTYHAAALDEIGSLYYSGEGYDDFYYGKGSTYPDIHGTVGILFEQASSRGHLQETENGLLDFPFTVRNQVTTALSTLEAFGELRNELLTYQRDFNLDGVTQSGYVIDADGDPGRARELANILARHDLPVQRGTGGDGEAYYVPKTPFSEAAFEPILEFEDSLFYDVSTFSLPMAFNLPYSEVSGGVPGGRDWTDYDPAAALPAVDHAAATYAYLLPANDYYSAKAVYRLLAAGVRVKVSDQPFATGDGQNSFGRGTAMIPVVGQDMTVEELHTLITEIENETGLDFIPAGGGTVDAGGLMFGSRSAYQTLRTPEIALLVEGGTNSLDAGEIWHLLDQRFGIPITKLPIDEVAETDLSRYNTIVMPDGRYDNLHEDVATALQEWMGSDHVFITIERAGTWAAKNGLAEITTRKVENPDSSITQRPYEKAYRDRSGRVLGGSIYQATGDLTHPLLFGLQREEMPVFRTGTLLYEPAKNVYATPLRYTDAPLVSGYSPRSFADSAAGSAAIIVCGVNGGRTISFASNPNFRGFWYGGNRLFMNAIFFGSTISGAAAE</sequence>
<proteinExistence type="predicted"/>
<dbReference type="EMBL" id="CAKLPZ010000001">
    <property type="protein sequence ID" value="CAH0999709.1"/>
    <property type="molecule type" value="Genomic_DNA"/>
</dbReference>
<name>A0ABM9AZF3_9BACT</name>
<accession>A0ABM9AZF3</accession>
<keyword evidence="3" id="KW-1185">Reference proteome</keyword>
<evidence type="ECO:0000313" key="2">
    <source>
        <dbReference type="EMBL" id="CAH0999709.1"/>
    </source>
</evidence>
<comment type="caution">
    <text evidence="2">The sequence shown here is derived from an EMBL/GenBank/DDBJ whole genome shotgun (WGS) entry which is preliminary data.</text>
</comment>
<evidence type="ECO:0000313" key="3">
    <source>
        <dbReference type="Proteomes" id="UP000837803"/>
    </source>
</evidence>
<gene>
    <name evidence="2" type="ORF">LEM8419_01009</name>
</gene>
<protein>
    <recommendedName>
        <fullName evidence="1">Peptidase M14 domain-containing protein</fullName>
    </recommendedName>
</protein>
<dbReference type="InterPro" id="IPR000834">
    <property type="entry name" value="Peptidase_M14"/>
</dbReference>
<reference evidence="2" key="1">
    <citation type="submission" date="2021-12" db="EMBL/GenBank/DDBJ databases">
        <authorList>
            <person name="Rodrigo-Torres L."/>
            <person name="Arahal R. D."/>
            <person name="Lucena T."/>
        </authorList>
    </citation>
    <scope>NUCLEOTIDE SEQUENCE</scope>
    <source>
        <strain evidence="2">CECT 8419</strain>
    </source>
</reference>